<dbReference type="RefSeq" id="WP_157816276.1">
    <property type="nucleotide sequence ID" value="NZ_CAWNNC010000001.1"/>
</dbReference>
<dbReference type="KEGG" id="nfl:COO91_00324"/>
<keyword evidence="2" id="KW-1185">Reference proteome</keyword>
<protein>
    <submittedName>
        <fullName evidence="1">Uncharacterized protein</fullName>
    </submittedName>
</protein>
<name>A0A2K8SGB1_9NOSO</name>
<accession>A0A2K8SGB1</accession>
<dbReference type="EMBL" id="CP024785">
    <property type="protein sequence ID" value="AUB34501.1"/>
    <property type="molecule type" value="Genomic_DNA"/>
</dbReference>
<gene>
    <name evidence="1" type="ORF">COO91_00324</name>
</gene>
<evidence type="ECO:0000313" key="2">
    <source>
        <dbReference type="Proteomes" id="UP000232003"/>
    </source>
</evidence>
<sequence>MELREEYSDSGAIASFLEAIVDLTYAMPAAGYPTLKSLLVIYSSVITDNN</sequence>
<dbReference type="AlphaFoldDB" id="A0A2K8SGB1"/>
<organism evidence="1 2">
    <name type="scientific">Nostoc flagelliforme CCNUN1</name>
    <dbReference type="NCBI Taxonomy" id="2038116"/>
    <lineage>
        <taxon>Bacteria</taxon>
        <taxon>Bacillati</taxon>
        <taxon>Cyanobacteriota</taxon>
        <taxon>Cyanophyceae</taxon>
        <taxon>Nostocales</taxon>
        <taxon>Nostocaceae</taxon>
        <taxon>Nostoc</taxon>
    </lineage>
</organism>
<dbReference type="Proteomes" id="UP000232003">
    <property type="component" value="Chromosome"/>
</dbReference>
<evidence type="ECO:0000313" key="1">
    <source>
        <dbReference type="EMBL" id="AUB34501.1"/>
    </source>
</evidence>
<proteinExistence type="predicted"/>
<reference evidence="1 2" key="1">
    <citation type="submission" date="2017-11" db="EMBL/GenBank/DDBJ databases">
        <title>Complete genome of a free-living desiccation-tolerant cyanobacterium and its photosynthetic adaptation to extreme terrestrial habitat.</title>
        <authorList>
            <person name="Shang J."/>
        </authorList>
    </citation>
    <scope>NUCLEOTIDE SEQUENCE [LARGE SCALE GENOMIC DNA]</scope>
    <source>
        <strain evidence="1 2">CCNUN1</strain>
    </source>
</reference>